<keyword evidence="5" id="KW-1185">Reference proteome</keyword>
<dbReference type="PANTHER" id="PTHR11353">
    <property type="entry name" value="CHAPERONIN"/>
    <property type="match status" value="1"/>
</dbReference>
<keyword evidence="2" id="KW-0067">ATP-binding</keyword>
<evidence type="ECO:0000256" key="3">
    <source>
        <dbReference type="ARBA" id="ARBA00023186"/>
    </source>
</evidence>
<dbReference type="InterPro" id="IPR002423">
    <property type="entry name" value="Cpn60/GroEL/TCP-1"/>
</dbReference>
<keyword evidence="1" id="KW-0547">Nucleotide-binding</keyword>
<gene>
    <name evidence="4" type="ORF">HUJ06_020101</name>
</gene>
<dbReference type="SUPFAM" id="SSF48592">
    <property type="entry name" value="GroEL equatorial domain-like"/>
    <property type="match status" value="1"/>
</dbReference>
<dbReference type="GO" id="GO:0140662">
    <property type="term" value="F:ATP-dependent protein folding chaperone"/>
    <property type="evidence" value="ECO:0007669"/>
    <property type="project" value="InterPro"/>
</dbReference>
<dbReference type="Pfam" id="PF00118">
    <property type="entry name" value="Cpn60_TCP1"/>
    <property type="match status" value="1"/>
</dbReference>
<dbReference type="Gene3D" id="1.10.560.10">
    <property type="entry name" value="GroEL-like equatorial domain"/>
    <property type="match status" value="1"/>
</dbReference>
<comment type="caution">
    <text evidence="4">The sequence shown here is derived from an EMBL/GenBank/DDBJ whole genome shotgun (WGS) entry which is preliminary data.</text>
</comment>
<dbReference type="EMBL" id="DUZY01000001">
    <property type="protein sequence ID" value="DAD18638.1"/>
    <property type="molecule type" value="Genomic_DNA"/>
</dbReference>
<proteinExistence type="predicted"/>
<evidence type="ECO:0008006" key="6">
    <source>
        <dbReference type="Google" id="ProtNLM"/>
    </source>
</evidence>
<reference evidence="4 5" key="1">
    <citation type="journal article" date="2020" name="Mol. Biol. Evol.">
        <title>Distinct Expression and Methylation Patterns for Genes with Different Fates following a Single Whole-Genome Duplication in Flowering Plants.</title>
        <authorList>
            <person name="Shi T."/>
            <person name="Rahmani R.S."/>
            <person name="Gugger P.F."/>
            <person name="Wang M."/>
            <person name="Li H."/>
            <person name="Zhang Y."/>
            <person name="Li Z."/>
            <person name="Wang Q."/>
            <person name="Van de Peer Y."/>
            <person name="Marchal K."/>
            <person name="Chen J."/>
        </authorList>
    </citation>
    <scope>NUCLEOTIDE SEQUENCE [LARGE SCALE GENOMIC DNA]</scope>
    <source>
        <tissue evidence="4">Leaf</tissue>
    </source>
</reference>
<dbReference type="InterPro" id="IPR017998">
    <property type="entry name" value="Chaperone_TCP-1"/>
</dbReference>
<protein>
    <recommendedName>
        <fullName evidence="6">T-complex protein 1 subunit beta-like</fullName>
    </recommendedName>
</protein>
<dbReference type="Proteomes" id="UP000607653">
    <property type="component" value="Unassembled WGS sequence"/>
</dbReference>
<dbReference type="GO" id="GO:0005524">
    <property type="term" value="F:ATP binding"/>
    <property type="evidence" value="ECO:0007669"/>
    <property type="project" value="UniProtKB-KW"/>
</dbReference>
<evidence type="ECO:0000313" key="5">
    <source>
        <dbReference type="Proteomes" id="UP000607653"/>
    </source>
</evidence>
<dbReference type="InterPro" id="IPR027413">
    <property type="entry name" value="GROEL-like_equatorial_sf"/>
</dbReference>
<sequence>MVMAKEVDELVRRTPGKKSHAIEAFSRALQAIPTTIADNAGLDSAKLISQLRAKHHKEGCTIGINILSGAGDTEKFGISKSFKFK</sequence>
<keyword evidence="3" id="KW-0143">Chaperone</keyword>
<name>A0A822XM73_NELNU</name>
<organism evidence="4 5">
    <name type="scientific">Nelumbo nucifera</name>
    <name type="common">Sacred lotus</name>
    <dbReference type="NCBI Taxonomy" id="4432"/>
    <lineage>
        <taxon>Eukaryota</taxon>
        <taxon>Viridiplantae</taxon>
        <taxon>Streptophyta</taxon>
        <taxon>Embryophyta</taxon>
        <taxon>Tracheophyta</taxon>
        <taxon>Spermatophyta</taxon>
        <taxon>Magnoliopsida</taxon>
        <taxon>Proteales</taxon>
        <taxon>Nelumbonaceae</taxon>
        <taxon>Nelumbo</taxon>
    </lineage>
</organism>
<dbReference type="AlphaFoldDB" id="A0A822XM73"/>
<evidence type="ECO:0000256" key="2">
    <source>
        <dbReference type="ARBA" id="ARBA00022840"/>
    </source>
</evidence>
<evidence type="ECO:0000313" key="4">
    <source>
        <dbReference type="EMBL" id="DAD18638.1"/>
    </source>
</evidence>
<evidence type="ECO:0000256" key="1">
    <source>
        <dbReference type="ARBA" id="ARBA00022741"/>
    </source>
</evidence>
<accession>A0A822XM73</accession>